<evidence type="ECO:0000313" key="2">
    <source>
        <dbReference type="Proteomes" id="UP000703269"/>
    </source>
</evidence>
<dbReference type="AlphaFoldDB" id="A0A9P3LGR3"/>
<proteinExistence type="predicted"/>
<sequence length="208" mass="23672">MDRLPGRPLSGWYKAFWEDRINEHEIPTRDAMHTYLTDYATNTDIEAVSEYINAVGALNQLQTFRAMLDGTAVPHSRERHCVRCHAPYTEATNTYDACQVAHAYNAHGYFTGTVQRARVYEFKALCCEGVVLREQGQNSKRYMDVPEPCFRGRHTTDVAIVEETYNRINIARCKLDDTGKCVRAHVVSNLDQPLLTIRPEEEEGSGLS</sequence>
<comment type="caution">
    <text evidence="1">The sequence shown here is derived from an EMBL/GenBank/DDBJ whole genome shotgun (WGS) entry which is preliminary data.</text>
</comment>
<dbReference type="Proteomes" id="UP000703269">
    <property type="component" value="Unassembled WGS sequence"/>
</dbReference>
<protein>
    <submittedName>
        <fullName evidence="1">Uncharacterized protein</fullName>
    </submittedName>
</protein>
<organism evidence="1 2">
    <name type="scientific">Phanerochaete sordida</name>
    <dbReference type="NCBI Taxonomy" id="48140"/>
    <lineage>
        <taxon>Eukaryota</taxon>
        <taxon>Fungi</taxon>
        <taxon>Dikarya</taxon>
        <taxon>Basidiomycota</taxon>
        <taxon>Agaricomycotina</taxon>
        <taxon>Agaricomycetes</taxon>
        <taxon>Polyporales</taxon>
        <taxon>Phanerochaetaceae</taxon>
        <taxon>Phanerochaete</taxon>
    </lineage>
</organism>
<evidence type="ECO:0000313" key="1">
    <source>
        <dbReference type="EMBL" id="GJE94585.1"/>
    </source>
</evidence>
<dbReference type="EMBL" id="BPQB01000041">
    <property type="protein sequence ID" value="GJE94585.1"/>
    <property type="molecule type" value="Genomic_DNA"/>
</dbReference>
<gene>
    <name evidence="1" type="ORF">PsYK624_107550</name>
</gene>
<name>A0A9P3LGR3_9APHY</name>
<accession>A0A9P3LGR3</accession>
<keyword evidence="2" id="KW-1185">Reference proteome</keyword>
<reference evidence="1 2" key="1">
    <citation type="submission" date="2021-08" db="EMBL/GenBank/DDBJ databases">
        <title>Draft Genome Sequence of Phanerochaete sordida strain YK-624.</title>
        <authorList>
            <person name="Mori T."/>
            <person name="Dohra H."/>
            <person name="Suzuki T."/>
            <person name="Kawagishi H."/>
            <person name="Hirai H."/>
        </authorList>
    </citation>
    <scope>NUCLEOTIDE SEQUENCE [LARGE SCALE GENOMIC DNA]</scope>
    <source>
        <strain evidence="1 2">YK-624</strain>
    </source>
</reference>
<dbReference type="OrthoDB" id="3245731at2759"/>